<gene>
    <name evidence="1" type="ORF">NCU16685</name>
</gene>
<name>U9W8N4_NEUCR</name>
<organism evidence="1 2">
    <name type="scientific">Neurospora crassa (strain ATCC 24698 / 74-OR23-1A / CBS 708.71 / DSM 1257 / FGSC 987)</name>
    <dbReference type="NCBI Taxonomy" id="367110"/>
    <lineage>
        <taxon>Eukaryota</taxon>
        <taxon>Fungi</taxon>
        <taxon>Dikarya</taxon>
        <taxon>Ascomycota</taxon>
        <taxon>Pezizomycotina</taxon>
        <taxon>Sordariomycetes</taxon>
        <taxon>Sordariomycetidae</taxon>
        <taxon>Sordariales</taxon>
        <taxon>Sordariaceae</taxon>
        <taxon>Neurospora</taxon>
    </lineage>
</organism>
<sequence length="133" mass="14451">MVLQKGLSVFLAVGVSQLPTQTERQSHAIVSSASSAAQAGCNRKGGCKSHAVPLLQCRLCITTSSPSNRFRTEAVIADPDRQTTKERIQQPATSCDSLRAMFQSLFAKRPRCPFFLVENRHHTMGASMQQGCG</sequence>
<dbReference type="VEuPathDB" id="FungiDB:NCU16685"/>
<keyword evidence="2" id="KW-1185">Reference proteome</keyword>
<dbReference type="InParanoid" id="U9W8N4"/>
<accession>U9W8N4</accession>
<dbReference type="KEGG" id="ncr:NCU16685"/>
<evidence type="ECO:0000313" key="1">
    <source>
        <dbReference type="EMBL" id="ESA43380.1"/>
    </source>
</evidence>
<evidence type="ECO:0000313" key="2">
    <source>
        <dbReference type="Proteomes" id="UP000001805"/>
    </source>
</evidence>
<reference evidence="1 2" key="1">
    <citation type="journal article" date="2003" name="Nature">
        <title>The genome sequence of the filamentous fungus Neurospora crassa.</title>
        <authorList>
            <person name="Galagan J.E."/>
            <person name="Calvo S.E."/>
            <person name="Borkovich K.A."/>
            <person name="Selker E.U."/>
            <person name="Read N.D."/>
            <person name="Jaffe D."/>
            <person name="FitzHugh W."/>
            <person name="Ma L.J."/>
            <person name="Smirnov S."/>
            <person name="Purcell S."/>
            <person name="Rehman B."/>
            <person name="Elkins T."/>
            <person name="Engels R."/>
            <person name="Wang S."/>
            <person name="Nielsen C.B."/>
            <person name="Butler J."/>
            <person name="Endrizzi M."/>
            <person name="Qui D."/>
            <person name="Ianakiev P."/>
            <person name="Bell-Pedersen D."/>
            <person name="Nelson M.A."/>
            <person name="Werner-Washburne M."/>
            <person name="Selitrennikoff C.P."/>
            <person name="Kinsey J.A."/>
            <person name="Braun E.L."/>
            <person name="Zelter A."/>
            <person name="Schulte U."/>
            <person name="Kothe G.O."/>
            <person name="Jedd G."/>
            <person name="Mewes W."/>
            <person name="Staben C."/>
            <person name="Marcotte E."/>
            <person name="Greenberg D."/>
            <person name="Roy A."/>
            <person name="Foley K."/>
            <person name="Naylor J."/>
            <person name="Stange-Thomann N."/>
            <person name="Barrett R."/>
            <person name="Gnerre S."/>
            <person name="Kamal M."/>
            <person name="Kamvysselis M."/>
            <person name="Mauceli E."/>
            <person name="Bielke C."/>
            <person name="Rudd S."/>
            <person name="Frishman D."/>
            <person name="Krystofova S."/>
            <person name="Rasmussen C."/>
            <person name="Metzenberg R.L."/>
            <person name="Perkins D.D."/>
            <person name="Kroken S."/>
            <person name="Cogoni C."/>
            <person name="Macino G."/>
            <person name="Catcheside D."/>
            <person name="Li W."/>
            <person name="Pratt R.J."/>
            <person name="Osmani S.A."/>
            <person name="DeSouza C.P."/>
            <person name="Glass L."/>
            <person name="Orbach M.J."/>
            <person name="Berglund J.A."/>
            <person name="Voelker R."/>
            <person name="Yarden O."/>
            <person name="Plamann M."/>
            <person name="Seiler S."/>
            <person name="Dunlap J."/>
            <person name="Radford A."/>
            <person name="Aramayo R."/>
            <person name="Natvig D.O."/>
            <person name="Alex L.A."/>
            <person name="Mannhaupt G."/>
            <person name="Ebbole D.J."/>
            <person name="Freitag M."/>
            <person name="Paulsen I."/>
            <person name="Sachs M.S."/>
            <person name="Lander E.S."/>
            <person name="Nusbaum C."/>
            <person name="Birren B."/>
        </authorList>
    </citation>
    <scope>NUCLEOTIDE SEQUENCE [LARGE SCALE GENOMIC DNA]</scope>
    <source>
        <strain evidence="2">ATCC 24698 / 74-OR23-1A / CBS 708.71 / DSM 1257 / FGSC 987</strain>
    </source>
</reference>
<dbReference type="RefSeq" id="XP_011394058.1">
    <property type="nucleotide sequence ID" value="XM_011395756.1"/>
</dbReference>
<dbReference type="EMBL" id="CM002238">
    <property type="protein sequence ID" value="ESA43380.1"/>
    <property type="molecule type" value="Genomic_DNA"/>
</dbReference>
<dbReference type="Proteomes" id="UP000001805">
    <property type="component" value="Chromosome 3, Linkage Group III"/>
</dbReference>
<dbReference type="AlphaFoldDB" id="U9W8N4"/>
<dbReference type="GeneID" id="23569596"/>
<proteinExistence type="predicted"/>
<protein>
    <submittedName>
        <fullName evidence="1">Uncharacterized protein</fullName>
    </submittedName>
</protein>